<evidence type="ECO:0000256" key="2">
    <source>
        <dbReference type="ARBA" id="ARBA00004906"/>
    </source>
</evidence>
<evidence type="ECO:0000256" key="3">
    <source>
        <dbReference type="ARBA" id="ARBA00012483"/>
    </source>
</evidence>
<keyword evidence="4" id="KW-0808">Transferase</keyword>
<dbReference type="InterPro" id="IPR045210">
    <property type="entry name" value="RING-Ubox_PUB"/>
</dbReference>
<dbReference type="PANTHER" id="PTHR23315:SF116">
    <property type="entry name" value="RING-TYPE E3 UBIQUITIN TRANSFERASE"/>
    <property type="match status" value="1"/>
</dbReference>
<comment type="pathway">
    <text evidence="2">Protein modification; protein ubiquitination.</text>
</comment>
<evidence type="ECO:0000256" key="1">
    <source>
        <dbReference type="ARBA" id="ARBA00000900"/>
    </source>
</evidence>
<dbReference type="InterPro" id="IPR013083">
    <property type="entry name" value="Znf_RING/FYVE/PHD"/>
</dbReference>
<evidence type="ECO:0000256" key="7">
    <source>
        <dbReference type="PROSITE-ProRule" id="PRU00259"/>
    </source>
</evidence>
<dbReference type="InterPro" id="IPR011989">
    <property type="entry name" value="ARM-like"/>
</dbReference>
<evidence type="ECO:0000313" key="10">
    <source>
        <dbReference type="Proteomes" id="UP001345219"/>
    </source>
</evidence>
<gene>
    <name evidence="9" type="ORF">SAY87_010648</name>
</gene>
<keyword evidence="10" id="KW-1185">Reference proteome</keyword>
<dbReference type="PROSITE" id="PS50176">
    <property type="entry name" value="ARM_REPEAT"/>
    <property type="match status" value="1"/>
</dbReference>
<sequence length="677" mass="74716">MIGKHNQLDLFGRRRFLSFPAVHPCEGISPATLVEALIALAHQICHYRSKFFATQRRNSKEIIRHIGILLEFLEEVGDNAWALPESAILCFSELHLTFQKTRFLLEDISREGARLLILMKSPLVSGQFHVLIRAIATALDVLPLDSIELGDDVEELVNLLARQARRTSFRLDQGDESAMAGLHVILDHFEKGITPTRGVIRRVLHYLGISSWSDCQKEIKFLTEEMGYDCSDTDERELPLLSSLVGFLSYCRGVIFESSDYQNHRLDQGEVRLNTEILSCLNHEDLICPISLELMTDPVTVYTGQTYDRSSIQKWLQAGNLICPKTGKKLITTDLVPNTALRKLIHQFCIENGISFPRSCRLNHEITRTIGPESPTAMGALKSLSRFLARTLVFGSNEQKNKAVLEVRLLSKSNIFNRSCLVDAGVVPVLLNLLSSTDPTTQENAISALLKLSKHVGGRIKIMECGGLRSIVSVLKRGPTDESKQAAAAAIFYLSLVKGSQRRIGEMPETIPSLVELIKEGTPCGKKNAALAIFGLLLDPDNHPRVLEAGTVSTLVNTVLCSPSAGEKVELVVDSLAVLASLAEHADGSISILKTPALPQLTRLLRSTPSRSGREYIVSILLSLCINGGRDVIPSLSRDPSVMASLYSLLSEETSMASKASRKVRSLIHVLLNFTER</sequence>
<dbReference type="EC" id="2.3.2.27" evidence="3"/>
<dbReference type="InterPro" id="IPR058678">
    <property type="entry name" value="ARM_PUB"/>
</dbReference>
<dbReference type="EMBL" id="JAXIOK010000022">
    <property type="protein sequence ID" value="KAK4744336.1"/>
    <property type="molecule type" value="Genomic_DNA"/>
</dbReference>
<dbReference type="AlphaFoldDB" id="A0AAN7JB08"/>
<dbReference type="InterPro" id="IPR057623">
    <property type="entry name" value="PUB12-19-like_N"/>
</dbReference>
<dbReference type="Proteomes" id="UP001345219">
    <property type="component" value="Chromosome 9"/>
</dbReference>
<dbReference type="InterPro" id="IPR016024">
    <property type="entry name" value="ARM-type_fold"/>
</dbReference>
<dbReference type="CDD" id="cd16664">
    <property type="entry name" value="RING-Ubox_PUB"/>
    <property type="match status" value="1"/>
</dbReference>
<dbReference type="Gene3D" id="1.25.10.10">
    <property type="entry name" value="Leucine-rich Repeat Variant"/>
    <property type="match status" value="1"/>
</dbReference>
<evidence type="ECO:0000256" key="4">
    <source>
        <dbReference type="ARBA" id="ARBA00022679"/>
    </source>
</evidence>
<evidence type="ECO:0000256" key="5">
    <source>
        <dbReference type="ARBA" id="ARBA00022737"/>
    </source>
</evidence>
<evidence type="ECO:0000256" key="6">
    <source>
        <dbReference type="ARBA" id="ARBA00022786"/>
    </source>
</evidence>
<keyword evidence="5" id="KW-0677">Repeat</keyword>
<dbReference type="SUPFAM" id="SSF57850">
    <property type="entry name" value="RING/U-box"/>
    <property type="match status" value="1"/>
</dbReference>
<comment type="catalytic activity">
    <reaction evidence="1">
        <text>S-ubiquitinyl-[E2 ubiquitin-conjugating enzyme]-L-cysteine + [acceptor protein]-L-lysine = [E2 ubiquitin-conjugating enzyme]-L-cysteine + N(6)-ubiquitinyl-[acceptor protein]-L-lysine.</text>
        <dbReference type="EC" id="2.3.2.27"/>
    </reaction>
</comment>
<dbReference type="InterPro" id="IPR000225">
    <property type="entry name" value="Armadillo"/>
</dbReference>
<evidence type="ECO:0000313" key="9">
    <source>
        <dbReference type="EMBL" id="KAK4744336.1"/>
    </source>
</evidence>
<feature type="repeat" description="ARM" evidence="7">
    <location>
        <begin position="425"/>
        <end position="467"/>
    </location>
</feature>
<dbReference type="Gene3D" id="3.30.40.10">
    <property type="entry name" value="Zinc/RING finger domain, C3HC4 (zinc finger)"/>
    <property type="match status" value="1"/>
</dbReference>
<organism evidence="9 10">
    <name type="scientific">Trapa incisa</name>
    <dbReference type="NCBI Taxonomy" id="236973"/>
    <lineage>
        <taxon>Eukaryota</taxon>
        <taxon>Viridiplantae</taxon>
        <taxon>Streptophyta</taxon>
        <taxon>Embryophyta</taxon>
        <taxon>Tracheophyta</taxon>
        <taxon>Spermatophyta</taxon>
        <taxon>Magnoliopsida</taxon>
        <taxon>eudicotyledons</taxon>
        <taxon>Gunneridae</taxon>
        <taxon>Pentapetalae</taxon>
        <taxon>rosids</taxon>
        <taxon>malvids</taxon>
        <taxon>Myrtales</taxon>
        <taxon>Lythraceae</taxon>
        <taxon>Trapa</taxon>
    </lineage>
</organism>
<comment type="caution">
    <text evidence="9">The sequence shown here is derived from an EMBL/GenBank/DDBJ whole genome shotgun (WGS) entry which is preliminary data.</text>
</comment>
<dbReference type="PANTHER" id="PTHR23315">
    <property type="entry name" value="U BOX DOMAIN-CONTAINING"/>
    <property type="match status" value="1"/>
</dbReference>
<dbReference type="SMART" id="SM00504">
    <property type="entry name" value="Ubox"/>
    <property type="match status" value="1"/>
</dbReference>
<dbReference type="GO" id="GO:0061630">
    <property type="term" value="F:ubiquitin protein ligase activity"/>
    <property type="evidence" value="ECO:0007669"/>
    <property type="project" value="UniProtKB-EC"/>
</dbReference>
<dbReference type="InterPro" id="IPR003613">
    <property type="entry name" value="Ubox_domain"/>
</dbReference>
<name>A0AAN7JB08_9MYRT</name>
<dbReference type="PROSITE" id="PS51698">
    <property type="entry name" value="U_BOX"/>
    <property type="match status" value="1"/>
</dbReference>
<dbReference type="FunFam" id="3.30.40.10:FF:000442">
    <property type="entry name" value="RING-type E3 ubiquitin transferase"/>
    <property type="match status" value="1"/>
</dbReference>
<protein>
    <recommendedName>
        <fullName evidence="3">RING-type E3 ubiquitin transferase</fullName>
        <ecNumber evidence="3">2.3.2.27</ecNumber>
    </recommendedName>
</protein>
<feature type="domain" description="U-box" evidence="8">
    <location>
        <begin position="281"/>
        <end position="355"/>
    </location>
</feature>
<dbReference type="Pfam" id="PF25598">
    <property type="entry name" value="ARM_PUB"/>
    <property type="match status" value="1"/>
</dbReference>
<dbReference type="Pfam" id="PF25368">
    <property type="entry name" value="PUB10_N"/>
    <property type="match status" value="1"/>
</dbReference>
<dbReference type="SUPFAM" id="SSF48371">
    <property type="entry name" value="ARM repeat"/>
    <property type="match status" value="1"/>
</dbReference>
<evidence type="ECO:0000259" key="8">
    <source>
        <dbReference type="PROSITE" id="PS51698"/>
    </source>
</evidence>
<keyword evidence="6" id="KW-0833">Ubl conjugation pathway</keyword>
<dbReference type="SMART" id="SM00185">
    <property type="entry name" value="ARM"/>
    <property type="match status" value="3"/>
</dbReference>
<proteinExistence type="predicted"/>
<accession>A0AAN7JB08</accession>
<reference evidence="9 10" key="1">
    <citation type="journal article" date="2023" name="Hortic Res">
        <title>Pangenome of water caltrop reveals structural variations and asymmetric subgenome divergence after allopolyploidization.</title>
        <authorList>
            <person name="Zhang X."/>
            <person name="Chen Y."/>
            <person name="Wang L."/>
            <person name="Yuan Y."/>
            <person name="Fang M."/>
            <person name="Shi L."/>
            <person name="Lu R."/>
            <person name="Comes H.P."/>
            <person name="Ma Y."/>
            <person name="Chen Y."/>
            <person name="Huang G."/>
            <person name="Zhou Y."/>
            <person name="Zheng Z."/>
            <person name="Qiu Y."/>
        </authorList>
    </citation>
    <scope>NUCLEOTIDE SEQUENCE [LARGE SCALE GENOMIC DNA]</scope>
    <source>
        <tissue evidence="9">Roots</tissue>
    </source>
</reference>
<dbReference type="GO" id="GO:0016567">
    <property type="term" value="P:protein ubiquitination"/>
    <property type="evidence" value="ECO:0007669"/>
    <property type="project" value="InterPro"/>
</dbReference>
<dbReference type="Pfam" id="PF04564">
    <property type="entry name" value="U-box"/>
    <property type="match status" value="1"/>
</dbReference>